<dbReference type="GO" id="GO:0016020">
    <property type="term" value="C:membrane"/>
    <property type="evidence" value="ECO:0007669"/>
    <property type="project" value="InterPro"/>
</dbReference>
<evidence type="ECO:0000313" key="4">
    <source>
        <dbReference type="WBParaSite" id="TCNE_0000322801-mRNA-1"/>
    </source>
</evidence>
<evidence type="ECO:0000256" key="1">
    <source>
        <dbReference type="SAM" id="Phobius"/>
    </source>
</evidence>
<dbReference type="InterPro" id="IPR036719">
    <property type="entry name" value="Neuro-gated_channel_TM_sf"/>
</dbReference>
<keyword evidence="1" id="KW-0472">Membrane</keyword>
<dbReference type="AlphaFoldDB" id="A0A183U408"/>
<dbReference type="Proteomes" id="UP000050794">
    <property type="component" value="Unassembled WGS sequence"/>
</dbReference>
<keyword evidence="1" id="KW-0812">Transmembrane</keyword>
<keyword evidence="1" id="KW-1133">Transmembrane helix</keyword>
<dbReference type="EMBL" id="UYWY01003933">
    <property type="protein sequence ID" value="VDM28945.1"/>
    <property type="molecule type" value="Genomic_DNA"/>
</dbReference>
<dbReference type="GO" id="GO:0006811">
    <property type="term" value="P:monoatomic ion transport"/>
    <property type="evidence" value="ECO:0007669"/>
    <property type="project" value="InterPro"/>
</dbReference>
<dbReference type="SUPFAM" id="SSF90112">
    <property type="entry name" value="Neurotransmitter-gated ion-channel transmembrane pore"/>
    <property type="match status" value="1"/>
</dbReference>
<proteinExistence type="predicted"/>
<protein>
    <submittedName>
        <fullName evidence="4">Ovule protein</fullName>
    </submittedName>
</protein>
<reference evidence="4" key="1">
    <citation type="submission" date="2016-06" db="UniProtKB">
        <authorList>
            <consortium name="WormBaseParasite"/>
        </authorList>
    </citation>
    <scope>IDENTIFICATION</scope>
</reference>
<dbReference type="WBParaSite" id="TCNE_0000322801-mRNA-1">
    <property type="protein sequence ID" value="TCNE_0000322801-mRNA-1"/>
    <property type="gene ID" value="TCNE_0000322801"/>
</dbReference>
<feature type="transmembrane region" description="Helical" evidence="1">
    <location>
        <begin position="58"/>
        <end position="82"/>
    </location>
</feature>
<accession>A0A183U408</accession>
<keyword evidence="3" id="KW-1185">Reference proteome</keyword>
<gene>
    <name evidence="2" type="ORF">TCNE_LOCUS3228</name>
</gene>
<evidence type="ECO:0000313" key="3">
    <source>
        <dbReference type="Proteomes" id="UP000050794"/>
    </source>
</evidence>
<organism evidence="3 4">
    <name type="scientific">Toxocara canis</name>
    <name type="common">Canine roundworm</name>
    <dbReference type="NCBI Taxonomy" id="6265"/>
    <lineage>
        <taxon>Eukaryota</taxon>
        <taxon>Metazoa</taxon>
        <taxon>Ecdysozoa</taxon>
        <taxon>Nematoda</taxon>
        <taxon>Chromadorea</taxon>
        <taxon>Rhabditida</taxon>
        <taxon>Spirurina</taxon>
        <taxon>Ascaridomorpha</taxon>
        <taxon>Ascaridoidea</taxon>
        <taxon>Toxocaridae</taxon>
        <taxon>Toxocara</taxon>
    </lineage>
</organism>
<name>A0A183U408_TOXCA</name>
<reference evidence="2 3" key="2">
    <citation type="submission" date="2018-11" db="EMBL/GenBank/DDBJ databases">
        <authorList>
            <consortium name="Pathogen Informatics"/>
        </authorList>
    </citation>
    <scope>NUCLEOTIDE SEQUENCE [LARGE SCALE GENOMIC DNA]</scope>
</reference>
<evidence type="ECO:0000313" key="2">
    <source>
        <dbReference type="EMBL" id="VDM28945.1"/>
    </source>
</evidence>
<sequence>MLISVDCQINWHLSETDNPKKESTRRRRILFSGDSLRSERLTAIEYEWVATVVERCCFVIFLIFFLFILIGINMYGFIHWWINEG</sequence>